<evidence type="ECO:0000256" key="1">
    <source>
        <dbReference type="ARBA" id="ARBA00006257"/>
    </source>
</evidence>
<evidence type="ECO:0000256" key="8">
    <source>
        <dbReference type="ARBA" id="ARBA00022989"/>
    </source>
</evidence>
<keyword evidence="7 12" id="KW-0653">Protein transport</keyword>
<comment type="similarity">
    <text evidence="1 12">Belongs to the FliP/MopC/SpaP family.</text>
</comment>
<dbReference type="InterPro" id="IPR005838">
    <property type="entry name" value="T3SS_IM_P"/>
</dbReference>
<evidence type="ECO:0000256" key="7">
    <source>
        <dbReference type="ARBA" id="ARBA00022927"/>
    </source>
</evidence>
<organism evidence="14 15">
    <name type="scientific">Acetonema longum DSM 6540</name>
    <dbReference type="NCBI Taxonomy" id="1009370"/>
    <lineage>
        <taxon>Bacteria</taxon>
        <taxon>Bacillati</taxon>
        <taxon>Bacillota</taxon>
        <taxon>Negativicutes</taxon>
        <taxon>Acetonemataceae</taxon>
        <taxon>Acetonema</taxon>
    </lineage>
</organism>
<comment type="caution">
    <text evidence="14">The sequence shown here is derived from an EMBL/GenBank/DDBJ whole genome shotgun (WGS) entry which is preliminary data.</text>
</comment>
<evidence type="ECO:0000256" key="6">
    <source>
        <dbReference type="ARBA" id="ARBA00022795"/>
    </source>
</evidence>
<dbReference type="PANTHER" id="PTHR30587">
    <property type="entry name" value="FLAGELLAR BIOSYNTHETIC PROTEIN FLIP"/>
    <property type="match status" value="1"/>
</dbReference>
<evidence type="ECO:0000256" key="5">
    <source>
        <dbReference type="ARBA" id="ARBA00022692"/>
    </source>
</evidence>
<dbReference type="GO" id="GO:0044781">
    <property type="term" value="P:bacterial-type flagellum organization"/>
    <property type="evidence" value="ECO:0007669"/>
    <property type="project" value="UniProtKB-UniRule"/>
</dbReference>
<comment type="subcellular location">
    <subcellularLocation>
        <location evidence="12">Cell membrane</location>
        <topology evidence="12">Multi-pass membrane protein</topology>
    </subcellularLocation>
    <subcellularLocation>
        <location evidence="12">Bacterial flagellum basal body</location>
    </subcellularLocation>
</comment>
<keyword evidence="4 12" id="KW-1003">Cell membrane</keyword>
<dbReference type="PROSITE" id="PS01061">
    <property type="entry name" value="FLIP_2"/>
    <property type="match status" value="1"/>
</dbReference>
<keyword evidence="13" id="KW-0732">Signal</keyword>
<sequence length="255" mass="28200">MPIWKSLLVAFFLTFFGGILYSAAAQAAPLIPVPNLNIGVEAANTPQEIALSLQVLFTLTILSLAPSILIMMTSFTRIIIVLSFVRSAMATQQMPPNNVLIGLALFLTFFTMSPYLSQINQNALQPLLAGTIAQETAFDEAVKPLREFMFKQTRENDLALFVNLSDSPRPASRDDVPTTTLIPAFIISELKTAFQIGFLIYIPFIVIDMVVASTLMSMGMMMVPPVMISLPFKVLLFIMVDGWHLVIRSTMLSFQ</sequence>
<evidence type="ECO:0000256" key="11">
    <source>
        <dbReference type="ARBA" id="ARBA00023225"/>
    </source>
</evidence>
<dbReference type="OrthoDB" id="9805111at2"/>
<feature type="signal peptide" evidence="13">
    <location>
        <begin position="1"/>
        <end position="27"/>
    </location>
</feature>
<comment type="function">
    <text evidence="12">Plays a role in the flagellum-specific transport system.</text>
</comment>
<feature type="transmembrane region" description="Helical" evidence="12">
    <location>
        <begin position="198"/>
        <end position="218"/>
    </location>
</feature>
<name>F7NL57_9FIRM</name>
<keyword evidence="9 12" id="KW-0472">Membrane</keyword>
<dbReference type="InterPro" id="IPR005837">
    <property type="entry name" value="FliP"/>
</dbReference>
<feature type="transmembrane region" description="Helical" evidence="12">
    <location>
        <begin position="97"/>
        <end position="116"/>
    </location>
</feature>
<protein>
    <recommendedName>
        <fullName evidence="2 12">Flagellar biosynthetic protein FliP</fullName>
    </recommendedName>
</protein>
<feature type="transmembrane region" description="Helical" evidence="12">
    <location>
        <begin position="61"/>
        <end position="85"/>
    </location>
</feature>
<evidence type="ECO:0000256" key="2">
    <source>
        <dbReference type="ARBA" id="ARBA00021714"/>
    </source>
</evidence>
<evidence type="ECO:0000256" key="12">
    <source>
        <dbReference type="RuleBase" id="RU362069"/>
    </source>
</evidence>
<dbReference type="PANTHER" id="PTHR30587:SF0">
    <property type="entry name" value="FLAGELLAR BIOSYNTHETIC PROTEIN FLIP"/>
    <property type="match status" value="1"/>
</dbReference>
<keyword evidence="5 12" id="KW-0812">Transmembrane</keyword>
<dbReference type="Proteomes" id="UP000003240">
    <property type="component" value="Unassembled WGS sequence"/>
</dbReference>
<dbReference type="EMBL" id="AFGF01000126">
    <property type="protein sequence ID" value="EGO63162.1"/>
    <property type="molecule type" value="Genomic_DNA"/>
</dbReference>
<evidence type="ECO:0000256" key="3">
    <source>
        <dbReference type="ARBA" id="ARBA00022448"/>
    </source>
</evidence>
<evidence type="ECO:0000313" key="15">
    <source>
        <dbReference type="Proteomes" id="UP000003240"/>
    </source>
</evidence>
<keyword evidence="3 12" id="KW-0813">Transport</keyword>
<keyword evidence="14" id="KW-0969">Cilium</keyword>
<keyword evidence="10" id="KW-0975">Bacterial flagellum</keyword>
<keyword evidence="15" id="KW-1185">Reference proteome</keyword>
<dbReference type="NCBIfam" id="TIGR01103">
    <property type="entry name" value="fliP"/>
    <property type="match status" value="1"/>
</dbReference>
<keyword evidence="6 12" id="KW-1005">Bacterial flagellum biogenesis</keyword>
<keyword evidence="8 12" id="KW-1133">Transmembrane helix</keyword>
<dbReference type="Pfam" id="PF00813">
    <property type="entry name" value="FliP"/>
    <property type="match status" value="1"/>
</dbReference>
<dbReference type="STRING" id="1009370.ALO_14147"/>
<proteinExistence type="inferred from homology"/>
<feature type="transmembrane region" description="Helical" evidence="12">
    <location>
        <begin position="230"/>
        <end position="247"/>
    </location>
</feature>
<dbReference type="PROSITE" id="PS01060">
    <property type="entry name" value="FLIP_1"/>
    <property type="match status" value="1"/>
</dbReference>
<gene>
    <name evidence="12" type="primary">fliP</name>
    <name evidence="14" type="ORF">ALO_14147</name>
</gene>
<dbReference type="AlphaFoldDB" id="F7NL57"/>
<dbReference type="GO" id="GO:0005886">
    <property type="term" value="C:plasma membrane"/>
    <property type="evidence" value="ECO:0007669"/>
    <property type="project" value="UniProtKB-SubCell"/>
</dbReference>
<evidence type="ECO:0000256" key="4">
    <source>
        <dbReference type="ARBA" id="ARBA00022475"/>
    </source>
</evidence>
<dbReference type="NCBIfam" id="NF009438">
    <property type="entry name" value="PRK12797.1"/>
    <property type="match status" value="1"/>
</dbReference>
<dbReference type="PRINTS" id="PR01302">
    <property type="entry name" value="TYPE3IMPPROT"/>
</dbReference>
<evidence type="ECO:0000313" key="14">
    <source>
        <dbReference type="EMBL" id="EGO63162.1"/>
    </source>
</evidence>
<evidence type="ECO:0000256" key="9">
    <source>
        <dbReference type="ARBA" id="ARBA00023136"/>
    </source>
</evidence>
<keyword evidence="11 12" id="KW-1006">Bacterial flagellum protein export</keyword>
<reference evidence="14 15" key="1">
    <citation type="journal article" date="2011" name="EMBO J.">
        <title>Structural diversity of bacterial flagellar motors.</title>
        <authorList>
            <person name="Chen S."/>
            <person name="Beeby M."/>
            <person name="Murphy G.E."/>
            <person name="Leadbetter J.R."/>
            <person name="Hendrixson D.R."/>
            <person name="Briegel A."/>
            <person name="Li Z."/>
            <person name="Shi J."/>
            <person name="Tocheva E.I."/>
            <person name="Muller A."/>
            <person name="Dobro M.J."/>
            <person name="Jensen G.J."/>
        </authorList>
    </citation>
    <scope>NUCLEOTIDE SEQUENCE [LARGE SCALE GENOMIC DNA]</scope>
    <source>
        <strain evidence="14 15">DSM 6540</strain>
    </source>
</reference>
<feature type="chain" id="PRO_5039043591" description="Flagellar biosynthetic protein FliP" evidence="13">
    <location>
        <begin position="28"/>
        <end position="255"/>
    </location>
</feature>
<keyword evidence="14" id="KW-0282">Flagellum</keyword>
<dbReference type="GO" id="GO:0009425">
    <property type="term" value="C:bacterial-type flagellum basal body"/>
    <property type="evidence" value="ECO:0007669"/>
    <property type="project" value="UniProtKB-SubCell"/>
</dbReference>
<keyword evidence="14" id="KW-0966">Cell projection</keyword>
<dbReference type="PRINTS" id="PR00951">
    <property type="entry name" value="FLGBIOSNFLIP"/>
</dbReference>
<dbReference type="eggNOG" id="COG1338">
    <property type="taxonomic scope" value="Bacteria"/>
</dbReference>
<evidence type="ECO:0000256" key="10">
    <source>
        <dbReference type="ARBA" id="ARBA00023143"/>
    </source>
</evidence>
<dbReference type="GO" id="GO:0009306">
    <property type="term" value="P:protein secretion"/>
    <property type="evidence" value="ECO:0007669"/>
    <property type="project" value="UniProtKB-UniRule"/>
</dbReference>
<accession>F7NL57</accession>
<evidence type="ECO:0000256" key="13">
    <source>
        <dbReference type="SAM" id="SignalP"/>
    </source>
</evidence>